<keyword evidence="2" id="KW-0238">DNA-binding</keyword>
<dbReference type="PANTHER" id="PTHR30349:SF41">
    <property type="entry name" value="INTEGRASE_RECOMBINASE PROTEIN MJ0367-RELATED"/>
    <property type="match status" value="1"/>
</dbReference>
<keyword evidence="3" id="KW-0233">DNA recombination</keyword>
<evidence type="ECO:0000313" key="5">
    <source>
        <dbReference type="EMBL" id="ATL66317.1"/>
    </source>
</evidence>
<organism evidence="5 6">
    <name type="scientific">Nocardia terpenica</name>
    <dbReference type="NCBI Taxonomy" id="455432"/>
    <lineage>
        <taxon>Bacteria</taxon>
        <taxon>Bacillati</taxon>
        <taxon>Actinomycetota</taxon>
        <taxon>Actinomycetes</taxon>
        <taxon>Mycobacteriales</taxon>
        <taxon>Nocardiaceae</taxon>
        <taxon>Nocardia</taxon>
    </lineage>
</organism>
<evidence type="ECO:0000256" key="3">
    <source>
        <dbReference type="ARBA" id="ARBA00023172"/>
    </source>
</evidence>
<dbReference type="KEGG" id="ntp:CRH09_08970"/>
<dbReference type="InterPro" id="IPR011010">
    <property type="entry name" value="DNA_brk_join_enz"/>
</dbReference>
<dbReference type="CDD" id="cd00397">
    <property type="entry name" value="DNA_BRE_C"/>
    <property type="match status" value="1"/>
</dbReference>
<evidence type="ECO:0000256" key="1">
    <source>
        <dbReference type="ARBA" id="ARBA00008857"/>
    </source>
</evidence>
<dbReference type="GO" id="GO:0003677">
    <property type="term" value="F:DNA binding"/>
    <property type="evidence" value="ECO:0007669"/>
    <property type="project" value="UniProtKB-KW"/>
</dbReference>
<dbReference type="Proteomes" id="UP000221961">
    <property type="component" value="Chromosome"/>
</dbReference>
<sequence length="355" mass="38955">MFADPERIAEARRLLAVLGVSAADLEQRPPVPTLDEYLPRIMGAAGPGLLRTYRPYWNHLSVAFGTRRLDAITATEIEELEYRVAANAAQRSSSRYGRSARESFIAAARAIYSRAIADDLLPIGSSPAHRVAKPRRLPSTRRALTSAELEQINTVARSSGNDPVLDALLLRLHTETACRRGGALGLRVCDLDTEECLVRLREKGQTVRWQPISPPLTQALIRLASMRGAGQPGADLLRYRDGRPLTYRRYDNLWSRVRGELSWAAAQGVSTHWLRHTTLTWVERNFGYGVARAYAGHTDRAGAATTTYIKADVQAVAGALAAMTGHQHPLAINPDDYGGAVRVVTDRPTGPHPLS</sequence>
<dbReference type="RefSeq" id="WP_098693518.1">
    <property type="nucleotide sequence ID" value="NZ_CP023778.1"/>
</dbReference>
<dbReference type="InterPro" id="IPR050090">
    <property type="entry name" value="Tyrosine_recombinase_XerCD"/>
</dbReference>
<proteinExistence type="inferred from homology"/>
<dbReference type="InterPro" id="IPR002104">
    <property type="entry name" value="Integrase_catalytic"/>
</dbReference>
<dbReference type="PROSITE" id="PS51898">
    <property type="entry name" value="TYR_RECOMBINASE"/>
    <property type="match status" value="1"/>
</dbReference>
<dbReference type="Gene3D" id="1.10.150.130">
    <property type="match status" value="1"/>
</dbReference>
<dbReference type="GeneID" id="88357538"/>
<gene>
    <name evidence="5" type="ORF">CRH09_08970</name>
</gene>
<dbReference type="EMBL" id="CP023778">
    <property type="protein sequence ID" value="ATL66317.1"/>
    <property type="molecule type" value="Genomic_DNA"/>
</dbReference>
<dbReference type="Pfam" id="PF00589">
    <property type="entry name" value="Phage_integrase"/>
    <property type="match status" value="1"/>
</dbReference>
<evidence type="ECO:0000313" key="6">
    <source>
        <dbReference type="Proteomes" id="UP000221961"/>
    </source>
</evidence>
<dbReference type="SUPFAM" id="SSF56349">
    <property type="entry name" value="DNA breaking-rejoining enzymes"/>
    <property type="match status" value="1"/>
</dbReference>
<dbReference type="InterPro" id="IPR010998">
    <property type="entry name" value="Integrase_recombinase_N"/>
</dbReference>
<dbReference type="Gene3D" id="1.10.443.10">
    <property type="entry name" value="Intergrase catalytic core"/>
    <property type="match status" value="1"/>
</dbReference>
<reference evidence="5 6" key="1">
    <citation type="submission" date="2017-10" db="EMBL/GenBank/DDBJ databases">
        <title>Comparative genomics between pathogenic Norcardia.</title>
        <authorList>
            <person name="Zeng L."/>
        </authorList>
    </citation>
    <scope>NUCLEOTIDE SEQUENCE [LARGE SCALE GENOMIC DNA]</scope>
    <source>
        <strain evidence="5 6">NC_YFY_NT001</strain>
    </source>
</reference>
<feature type="domain" description="Tyr recombinase" evidence="4">
    <location>
        <begin position="139"/>
        <end position="321"/>
    </location>
</feature>
<comment type="similarity">
    <text evidence="1">Belongs to the 'phage' integrase family.</text>
</comment>
<name>A0A291RG28_9NOCA</name>
<dbReference type="InterPro" id="IPR013762">
    <property type="entry name" value="Integrase-like_cat_sf"/>
</dbReference>
<evidence type="ECO:0000259" key="4">
    <source>
        <dbReference type="PROSITE" id="PS51898"/>
    </source>
</evidence>
<dbReference type="GO" id="GO:0015074">
    <property type="term" value="P:DNA integration"/>
    <property type="evidence" value="ECO:0007669"/>
    <property type="project" value="InterPro"/>
</dbReference>
<dbReference type="GO" id="GO:0006310">
    <property type="term" value="P:DNA recombination"/>
    <property type="evidence" value="ECO:0007669"/>
    <property type="project" value="UniProtKB-KW"/>
</dbReference>
<protein>
    <submittedName>
        <fullName evidence="5">Integrase</fullName>
    </submittedName>
</protein>
<dbReference type="PANTHER" id="PTHR30349">
    <property type="entry name" value="PHAGE INTEGRASE-RELATED"/>
    <property type="match status" value="1"/>
</dbReference>
<dbReference type="AlphaFoldDB" id="A0A291RG28"/>
<evidence type="ECO:0000256" key="2">
    <source>
        <dbReference type="ARBA" id="ARBA00023125"/>
    </source>
</evidence>
<accession>A0A291RG28</accession>